<reference evidence="11" key="1">
    <citation type="journal article" date="2012" name="Nature">
        <title>A physical, genetic and functional sequence assembly of the barley genome.</title>
        <authorList>
            <consortium name="The International Barley Genome Sequencing Consortium"/>
            <person name="Mayer K.F."/>
            <person name="Waugh R."/>
            <person name="Brown J.W."/>
            <person name="Schulman A."/>
            <person name="Langridge P."/>
            <person name="Platzer M."/>
            <person name="Fincher G.B."/>
            <person name="Muehlbauer G.J."/>
            <person name="Sato K."/>
            <person name="Close T.J."/>
            <person name="Wise R.P."/>
            <person name="Stein N."/>
        </authorList>
    </citation>
    <scope>NUCLEOTIDE SEQUENCE [LARGE SCALE GENOMIC DNA]</scope>
    <source>
        <strain evidence="11">cv. Morex</strain>
    </source>
</reference>
<dbReference type="Gene3D" id="1.20.5.4130">
    <property type="match status" value="1"/>
</dbReference>
<evidence type="ECO:0000259" key="8">
    <source>
        <dbReference type="Pfam" id="PF18052"/>
    </source>
</evidence>
<evidence type="ECO:0000256" key="5">
    <source>
        <dbReference type="ARBA" id="ARBA00022821"/>
    </source>
</evidence>
<evidence type="ECO:0000256" key="4">
    <source>
        <dbReference type="ARBA" id="ARBA00022741"/>
    </source>
</evidence>
<evidence type="ECO:0000256" key="2">
    <source>
        <dbReference type="ARBA" id="ARBA00022614"/>
    </source>
</evidence>
<feature type="domain" description="Disease resistance N-terminal" evidence="8">
    <location>
        <begin position="5"/>
        <end position="92"/>
    </location>
</feature>
<organism evidence="10 11">
    <name type="scientific">Hordeum vulgare subsp. vulgare</name>
    <name type="common">Domesticated barley</name>
    <dbReference type="NCBI Taxonomy" id="112509"/>
    <lineage>
        <taxon>Eukaryota</taxon>
        <taxon>Viridiplantae</taxon>
        <taxon>Streptophyta</taxon>
        <taxon>Embryophyta</taxon>
        <taxon>Tracheophyta</taxon>
        <taxon>Spermatophyta</taxon>
        <taxon>Magnoliopsida</taxon>
        <taxon>Liliopsida</taxon>
        <taxon>Poales</taxon>
        <taxon>Poaceae</taxon>
        <taxon>BOP clade</taxon>
        <taxon>Pooideae</taxon>
        <taxon>Triticodae</taxon>
        <taxon>Triticeae</taxon>
        <taxon>Hordeinae</taxon>
        <taxon>Hordeum</taxon>
    </lineage>
</organism>
<dbReference type="SUPFAM" id="SSF52540">
    <property type="entry name" value="P-loop containing nucleoside triphosphate hydrolases"/>
    <property type="match status" value="1"/>
</dbReference>
<dbReference type="EnsemblPlants" id="HORVU.MOREX.r3.7HG0749590.1">
    <property type="protein sequence ID" value="HORVU.MOREX.r3.7HG0749590.1"/>
    <property type="gene ID" value="HORVU.MOREX.r3.7HG0749590"/>
</dbReference>
<evidence type="ECO:0000256" key="3">
    <source>
        <dbReference type="ARBA" id="ARBA00022737"/>
    </source>
</evidence>
<keyword evidence="6" id="KW-0175">Coiled coil</keyword>
<dbReference type="PANTHER" id="PTHR19338:SF61">
    <property type="entry name" value="NB-ARC DOMAIN-CONTAINING PROTEIN"/>
    <property type="match status" value="1"/>
</dbReference>
<dbReference type="Gene3D" id="3.40.50.300">
    <property type="entry name" value="P-loop containing nucleotide triphosphate hydrolases"/>
    <property type="match status" value="1"/>
</dbReference>
<feature type="domain" description="NB-ARC" evidence="7">
    <location>
        <begin position="169"/>
        <end position="253"/>
    </location>
</feature>
<evidence type="ECO:0000256" key="1">
    <source>
        <dbReference type="ARBA" id="ARBA00008894"/>
    </source>
</evidence>
<dbReference type="Proteomes" id="UP000011116">
    <property type="component" value="Chromosome 7H"/>
</dbReference>
<feature type="domain" description="Disease resistance R13L4/SHOC-2-like LRR" evidence="9">
    <location>
        <begin position="302"/>
        <end position="488"/>
    </location>
</feature>
<protein>
    <submittedName>
        <fullName evidence="10">Uncharacterized protein</fullName>
    </submittedName>
</protein>
<keyword evidence="5" id="KW-0611">Plant defense</keyword>
<keyword evidence="2" id="KW-0433">Leucine-rich repeat</keyword>
<dbReference type="Gene3D" id="3.80.10.10">
    <property type="entry name" value="Ribonuclease Inhibitor"/>
    <property type="match status" value="1"/>
</dbReference>
<evidence type="ECO:0000313" key="10">
    <source>
        <dbReference type="EnsemblPlants" id="HORVU.MOREX.r3.7HG0749590.1"/>
    </source>
</evidence>
<name>A0A8I7BK68_HORVV</name>
<dbReference type="CDD" id="cd14798">
    <property type="entry name" value="RX-CC_like"/>
    <property type="match status" value="1"/>
</dbReference>
<dbReference type="InterPro" id="IPR027417">
    <property type="entry name" value="P-loop_NTPase"/>
</dbReference>
<dbReference type="InterPro" id="IPR038005">
    <property type="entry name" value="RX-like_CC"/>
</dbReference>
<dbReference type="Pfam" id="PF18052">
    <property type="entry name" value="Rx_N"/>
    <property type="match status" value="1"/>
</dbReference>
<keyword evidence="11" id="KW-1185">Reference proteome</keyword>
<dbReference type="InterPro" id="IPR055414">
    <property type="entry name" value="LRR_R13L4/SHOC2-like"/>
</dbReference>
<comment type="similarity">
    <text evidence="1">Belongs to the disease resistance NB-LRR family.</text>
</comment>
<dbReference type="GO" id="GO:0051707">
    <property type="term" value="P:response to other organism"/>
    <property type="evidence" value="ECO:0007669"/>
    <property type="project" value="UniProtKB-ARBA"/>
</dbReference>
<proteinExistence type="inferred from homology"/>
<evidence type="ECO:0000259" key="7">
    <source>
        <dbReference type="Pfam" id="PF00931"/>
    </source>
</evidence>
<evidence type="ECO:0000256" key="6">
    <source>
        <dbReference type="ARBA" id="ARBA00023054"/>
    </source>
</evidence>
<dbReference type="SUPFAM" id="SSF52058">
    <property type="entry name" value="L domain-like"/>
    <property type="match status" value="1"/>
</dbReference>
<dbReference type="GO" id="GO:0043531">
    <property type="term" value="F:ADP binding"/>
    <property type="evidence" value="ECO:0007669"/>
    <property type="project" value="InterPro"/>
</dbReference>
<keyword evidence="4" id="KW-0547">Nucleotide-binding</keyword>
<dbReference type="InterPro" id="IPR032675">
    <property type="entry name" value="LRR_dom_sf"/>
</dbReference>
<evidence type="ECO:0000259" key="9">
    <source>
        <dbReference type="Pfam" id="PF23598"/>
    </source>
</evidence>
<accession>A0A8I7BK68</accession>
<sequence>MGEAAVRIVLANMNDLAIHETRFLCGVTLEVAFLKDELMRLQAYLKDADTKWRSGNARVAIWRSQIRDTSYEAENVIEAADYMEKRNRLKKGFMGAISRYASLPSDLVTLHKIGIEIQRVRRKLSEIFQSADRLKIVMDSTTVVEDESPQDFSLVHQYYEDDVVMVGFQDEHKQIVDKLVDNEKMLSVVAIVAMGGAGKTTLARKVYTSSRIKEHFEILAWVTVSQTFKGIDLLKDILKQVVEDRDEPTSIDQMNEYETIDLRGTTFNSVVPYSLWDIPTLRHVYLSDEFSPPPPTMRVHQQQQKEIRTFELILTSVGTKFRYRDMAIYLGQMKQLTTFSLIMEPISAEIISIFANMPHLVDIYLVKFCVINKLSAEFPQSLRRLVVEADAITEDPMPVIEKLPCLVVLELSGYKGHTMCCSAQGFSRLQELALTAFSTAEWKIEVGSMPKLSRMTLRYCECMSRLPQGLLHLPNLGYLKLEHMPQIAEDDNMLRALMQKGCEVKWNR</sequence>
<evidence type="ECO:0000313" key="11">
    <source>
        <dbReference type="Proteomes" id="UP000011116"/>
    </source>
</evidence>
<dbReference type="PANTHER" id="PTHR19338">
    <property type="entry name" value="TRANSLOCASE OF INNER MITOCHONDRIAL MEMBRANE 13 HOMOLOG"/>
    <property type="match status" value="1"/>
</dbReference>
<dbReference type="Pfam" id="PF00931">
    <property type="entry name" value="NB-ARC"/>
    <property type="match status" value="1"/>
</dbReference>
<dbReference type="AlphaFoldDB" id="A0A8I7BK68"/>
<dbReference type="GO" id="GO:0006952">
    <property type="term" value="P:defense response"/>
    <property type="evidence" value="ECO:0007669"/>
    <property type="project" value="UniProtKB-KW"/>
</dbReference>
<dbReference type="InterPro" id="IPR002182">
    <property type="entry name" value="NB-ARC"/>
</dbReference>
<dbReference type="InterPro" id="IPR041118">
    <property type="entry name" value="Rx_N"/>
</dbReference>
<keyword evidence="3" id="KW-0677">Repeat</keyword>
<dbReference type="Gramene" id="HORVU.MOREX.r3.7HG0749590.1">
    <property type="protein sequence ID" value="HORVU.MOREX.r3.7HG0749590.1"/>
    <property type="gene ID" value="HORVU.MOREX.r3.7HG0749590"/>
</dbReference>
<dbReference type="Pfam" id="PF23598">
    <property type="entry name" value="LRR_14"/>
    <property type="match status" value="1"/>
</dbReference>
<reference evidence="10" key="3">
    <citation type="submission" date="2022-01" db="UniProtKB">
        <authorList>
            <consortium name="EnsemblPlants"/>
        </authorList>
    </citation>
    <scope>IDENTIFICATION</scope>
    <source>
        <strain evidence="10">subsp. vulgare</strain>
    </source>
</reference>
<reference evidence="10" key="2">
    <citation type="submission" date="2020-10" db="EMBL/GenBank/DDBJ databases">
        <authorList>
            <person name="Scholz U."/>
            <person name="Mascher M."/>
            <person name="Fiebig A."/>
        </authorList>
    </citation>
    <scope>NUCLEOTIDE SEQUENCE [LARGE SCALE GENOMIC DNA]</scope>
    <source>
        <strain evidence="10">cv. Morex</strain>
    </source>
</reference>